<evidence type="ECO:0000256" key="2">
    <source>
        <dbReference type="ARBA" id="ARBA00022553"/>
    </source>
</evidence>
<dbReference type="InterPro" id="IPR036388">
    <property type="entry name" value="WH-like_DNA-bd_sf"/>
</dbReference>
<dbReference type="InterPro" id="IPR001789">
    <property type="entry name" value="Sig_transdc_resp-reg_receiver"/>
</dbReference>
<dbReference type="CDD" id="cd00383">
    <property type="entry name" value="trans_reg_C"/>
    <property type="match status" value="1"/>
</dbReference>
<evidence type="ECO:0000259" key="10">
    <source>
        <dbReference type="PROSITE" id="PS51755"/>
    </source>
</evidence>
<dbReference type="PROSITE" id="PS51755">
    <property type="entry name" value="OMPR_PHOB"/>
    <property type="match status" value="1"/>
</dbReference>
<organism evidence="11 12">
    <name type="scientific">Paenibacillus albiflavus</name>
    <dbReference type="NCBI Taxonomy" id="2545760"/>
    <lineage>
        <taxon>Bacteria</taxon>
        <taxon>Bacillati</taxon>
        <taxon>Bacillota</taxon>
        <taxon>Bacilli</taxon>
        <taxon>Bacillales</taxon>
        <taxon>Paenibacillaceae</taxon>
        <taxon>Paenibacillus</taxon>
    </lineage>
</organism>
<proteinExistence type="predicted"/>
<evidence type="ECO:0000256" key="4">
    <source>
        <dbReference type="ARBA" id="ARBA00023015"/>
    </source>
</evidence>
<dbReference type="Pfam" id="PF00072">
    <property type="entry name" value="Response_reg"/>
    <property type="match status" value="1"/>
</dbReference>
<dbReference type="PANTHER" id="PTHR48111">
    <property type="entry name" value="REGULATOR OF RPOS"/>
    <property type="match status" value="1"/>
</dbReference>
<dbReference type="FunFam" id="1.10.10.10:FF:000018">
    <property type="entry name" value="DNA-binding response regulator ResD"/>
    <property type="match status" value="1"/>
</dbReference>
<keyword evidence="4" id="KW-0805">Transcription regulation</keyword>
<dbReference type="InterPro" id="IPR039420">
    <property type="entry name" value="WalR-like"/>
</dbReference>
<evidence type="ECO:0000259" key="9">
    <source>
        <dbReference type="PROSITE" id="PS50110"/>
    </source>
</evidence>
<evidence type="ECO:0000256" key="7">
    <source>
        <dbReference type="PROSITE-ProRule" id="PRU00169"/>
    </source>
</evidence>
<gene>
    <name evidence="11" type="ORF">E0485_07865</name>
</gene>
<evidence type="ECO:0000256" key="1">
    <source>
        <dbReference type="ARBA" id="ARBA00004496"/>
    </source>
</evidence>
<dbReference type="InterPro" id="IPR001867">
    <property type="entry name" value="OmpR/PhoB-type_DNA-bd"/>
</dbReference>
<dbReference type="Gene3D" id="1.10.10.10">
    <property type="entry name" value="Winged helix-like DNA-binding domain superfamily/Winged helix DNA-binding domain"/>
    <property type="match status" value="1"/>
</dbReference>
<dbReference type="Pfam" id="PF00486">
    <property type="entry name" value="Trans_reg_C"/>
    <property type="match status" value="1"/>
</dbReference>
<dbReference type="PANTHER" id="PTHR48111:SF2">
    <property type="entry name" value="RESPONSE REGULATOR SAER"/>
    <property type="match status" value="1"/>
</dbReference>
<dbReference type="GO" id="GO:0000156">
    <property type="term" value="F:phosphorelay response regulator activity"/>
    <property type="evidence" value="ECO:0007669"/>
    <property type="project" value="TreeGrafter"/>
</dbReference>
<dbReference type="SMART" id="SM00862">
    <property type="entry name" value="Trans_reg_C"/>
    <property type="match status" value="1"/>
</dbReference>
<dbReference type="EMBL" id="SKFG01000005">
    <property type="protein sequence ID" value="TCZ78474.1"/>
    <property type="molecule type" value="Genomic_DNA"/>
</dbReference>
<dbReference type="CDD" id="cd17574">
    <property type="entry name" value="REC_OmpR"/>
    <property type="match status" value="1"/>
</dbReference>
<comment type="caution">
    <text evidence="11">The sequence shown here is derived from an EMBL/GenBank/DDBJ whole genome shotgun (WGS) entry which is preliminary data.</text>
</comment>
<feature type="modified residue" description="4-aspartylphosphate" evidence="7">
    <location>
        <position position="51"/>
    </location>
</feature>
<keyword evidence="3" id="KW-0902">Two-component regulatory system</keyword>
<dbReference type="Gene3D" id="3.40.50.2300">
    <property type="match status" value="1"/>
</dbReference>
<feature type="domain" description="OmpR/PhoB-type" evidence="10">
    <location>
        <begin position="125"/>
        <end position="224"/>
    </location>
</feature>
<evidence type="ECO:0000256" key="5">
    <source>
        <dbReference type="ARBA" id="ARBA00023125"/>
    </source>
</evidence>
<keyword evidence="2 7" id="KW-0597">Phosphoprotein</keyword>
<dbReference type="GO" id="GO:0032993">
    <property type="term" value="C:protein-DNA complex"/>
    <property type="evidence" value="ECO:0007669"/>
    <property type="project" value="TreeGrafter"/>
</dbReference>
<dbReference type="SMART" id="SM00448">
    <property type="entry name" value="REC"/>
    <property type="match status" value="1"/>
</dbReference>
<dbReference type="GO" id="GO:0005829">
    <property type="term" value="C:cytosol"/>
    <property type="evidence" value="ECO:0007669"/>
    <property type="project" value="TreeGrafter"/>
</dbReference>
<dbReference type="OrthoDB" id="1655504at2"/>
<accession>A0A4R4EEL8</accession>
<dbReference type="InterPro" id="IPR011006">
    <property type="entry name" value="CheY-like_superfamily"/>
</dbReference>
<feature type="DNA-binding region" description="OmpR/PhoB-type" evidence="8">
    <location>
        <begin position="125"/>
        <end position="224"/>
    </location>
</feature>
<dbReference type="GO" id="GO:0000976">
    <property type="term" value="F:transcription cis-regulatory region binding"/>
    <property type="evidence" value="ECO:0007669"/>
    <property type="project" value="TreeGrafter"/>
</dbReference>
<keyword evidence="12" id="KW-1185">Reference proteome</keyword>
<dbReference type="PROSITE" id="PS50110">
    <property type="entry name" value="RESPONSE_REGULATORY"/>
    <property type="match status" value="1"/>
</dbReference>
<evidence type="ECO:0000256" key="8">
    <source>
        <dbReference type="PROSITE-ProRule" id="PRU01091"/>
    </source>
</evidence>
<keyword evidence="6" id="KW-0804">Transcription</keyword>
<reference evidence="11 12" key="1">
    <citation type="submission" date="2019-03" db="EMBL/GenBank/DDBJ databases">
        <authorList>
            <person name="Kim M.K.M."/>
        </authorList>
    </citation>
    <scope>NUCLEOTIDE SEQUENCE [LARGE SCALE GENOMIC DNA]</scope>
    <source>
        <strain evidence="11 12">18JY21-1</strain>
    </source>
</reference>
<dbReference type="GO" id="GO:0006355">
    <property type="term" value="P:regulation of DNA-templated transcription"/>
    <property type="evidence" value="ECO:0007669"/>
    <property type="project" value="InterPro"/>
</dbReference>
<dbReference type="SUPFAM" id="SSF52172">
    <property type="entry name" value="CheY-like"/>
    <property type="match status" value="1"/>
</dbReference>
<evidence type="ECO:0000313" key="12">
    <source>
        <dbReference type="Proteomes" id="UP000295418"/>
    </source>
</evidence>
<evidence type="ECO:0000313" key="11">
    <source>
        <dbReference type="EMBL" id="TCZ78474.1"/>
    </source>
</evidence>
<sequence length="227" mass="26049">MKHILLIEDDQNICELLAHLFTNRYQLDTANSGTEALMQISKNKYDLILLDLMLPGVTGESVLEMVRRTSHVPIIIITALNDKSKTVNLLRKGANDYITKPFHVEELEARIEVQLRNTALLTEPGDELSYHNLTLIREEYKVLVHNQDIQVSHKEYKLLELLLLHPKKIYSKANLYQTIWENDYFGGENTINVHISTLRKKLKDADPDTEYIETIWGLGIRLAGGGE</sequence>
<name>A0A4R4EEL8_9BACL</name>
<dbReference type="Proteomes" id="UP000295418">
    <property type="component" value="Unassembled WGS sequence"/>
</dbReference>
<keyword evidence="5 8" id="KW-0238">DNA-binding</keyword>
<evidence type="ECO:0000256" key="3">
    <source>
        <dbReference type="ARBA" id="ARBA00023012"/>
    </source>
</evidence>
<comment type="subcellular location">
    <subcellularLocation>
        <location evidence="1">Cytoplasm</location>
    </subcellularLocation>
</comment>
<feature type="domain" description="Response regulatory" evidence="9">
    <location>
        <begin position="3"/>
        <end position="115"/>
    </location>
</feature>
<protein>
    <submittedName>
        <fullName evidence="11">Response regulator transcription factor</fullName>
    </submittedName>
</protein>
<evidence type="ECO:0000256" key="6">
    <source>
        <dbReference type="ARBA" id="ARBA00023163"/>
    </source>
</evidence>
<dbReference type="AlphaFoldDB" id="A0A4R4EEL8"/>